<organism evidence="1 2">
    <name type="scientific">Sulfidibacter corallicola</name>
    <dbReference type="NCBI Taxonomy" id="2818388"/>
    <lineage>
        <taxon>Bacteria</taxon>
        <taxon>Pseudomonadati</taxon>
        <taxon>Acidobacteriota</taxon>
        <taxon>Holophagae</taxon>
        <taxon>Acanthopleuribacterales</taxon>
        <taxon>Acanthopleuribacteraceae</taxon>
        <taxon>Sulfidibacter</taxon>
    </lineage>
</organism>
<name>A0A8A4U5Z4_SULCO</name>
<proteinExistence type="predicted"/>
<dbReference type="Proteomes" id="UP000663929">
    <property type="component" value="Chromosome"/>
</dbReference>
<dbReference type="EMBL" id="CP071793">
    <property type="protein sequence ID" value="QTD54165.1"/>
    <property type="molecule type" value="Genomic_DNA"/>
</dbReference>
<protein>
    <submittedName>
        <fullName evidence="1">Uncharacterized protein</fullName>
    </submittedName>
</protein>
<reference evidence="1" key="1">
    <citation type="submission" date="2021-03" db="EMBL/GenBank/DDBJ databases">
        <title>Acanthopleuribacteraceae sp. M133.</title>
        <authorList>
            <person name="Wang G."/>
        </authorList>
    </citation>
    <scope>NUCLEOTIDE SEQUENCE</scope>
    <source>
        <strain evidence="1">M133</strain>
    </source>
</reference>
<sequence>MRHIHTTITGITPLLINRCSEETYGGGHASGSRRAPADEAEARLYTDEAGFPVIPQPNLLRCILDAERLIQPVRDLRTAAIKEDSLVANGLDIEGYEMRIQSDCGWAVDERTIRIPSTGKRVLRYWPIFRDWALSFEMTLDTDFLTVASLRKLVDIAGRRIGLGDFRPDRRGPFGKFRVTQWQVESAA</sequence>
<dbReference type="KEGG" id="scor:J3U87_17100"/>
<dbReference type="RefSeq" id="WP_237384263.1">
    <property type="nucleotide sequence ID" value="NZ_CP071793.1"/>
</dbReference>
<evidence type="ECO:0000313" key="2">
    <source>
        <dbReference type="Proteomes" id="UP000663929"/>
    </source>
</evidence>
<evidence type="ECO:0000313" key="1">
    <source>
        <dbReference type="EMBL" id="QTD54165.1"/>
    </source>
</evidence>
<keyword evidence="2" id="KW-1185">Reference proteome</keyword>
<accession>A0A8A4U5Z4</accession>
<dbReference type="AlphaFoldDB" id="A0A8A4U5Z4"/>
<gene>
    <name evidence="1" type="ORF">J3U87_17100</name>
</gene>